<dbReference type="Gene3D" id="3.20.20.20">
    <property type="entry name" value="Dihydropteroate synthase-like"/>
    <property type="match status" value="1"/>
</dbReference>
<accession>A0A1A9I8S2</accession>
<dbReference type="PIRSF" id="PIRSF037336">
    <property type="entry name" value="IspG_like"/>
    <property type="match status" value="1"/>
</dbReference>
<dbReference type="Pfam" id="PF26540">
    <property type="entry name" value="GcpE_C"/>
    <property type="match status" value="1"/>
</dbReference>
<dbReference type="Gene3D" id="3.30.413.10">
    <property type="entry name" value="Sulfite Reductase Hemoprotein, domain 1"/>
    <property type="match status" value="1"/>
</dbReference>
<proteinExistence type="inferred from homology"/>
<dbReference type="EMBL" id="CP015772">
    <property type="protein sequence ID" value="ANH84067.1"/>
    <property type="molecule type" value="Genomic_DNA"/>
</dbReference>
<dbReference type="InterPro" id="IPR004588">
    <property type="entry name" value="IspG_bac-typ"/>
</dbReference>
<comment type="pathway">
    <text evidence="8">Isoprenoid biosynthesis; isopentenyl diphosphate biosynthesis via DXP pathway; isopentenyl diphosphate from 1-deoxy-D-xylulose 5-phosphate: step 5/6.</text>
</comment>
<feature type="domain" description="IspG TIM-barrel" evidence="9">
    <location>
        <begin position="16"/>
        <end position="285"/>
    </location>
</feature>
<evidence type="ECO:0000256" key="7">
    <source>
        <dbReference type="ARBA" id="ARBA00051119"/>
    </source>
</evidence>
<dbReference type="UniPathway" id="UPA00056">
    <property type="reaction ID" value="UER00096"/>
</dbReference>
<keyword evidence="5 8" id="KW-0411">Iron-sulfur</keyword>
<gene>
    <name evidence="8" type="primary">ispG</name>
    <name evidence="11" type="ORF">A8C56_19445</name>
</gene>
<keyword evidence="1 8" id="KW-0004">4Fe-4S</keyword>
<dbReference type="GO" id="GO:0141197">
    <property type="term" value="F:4-hydroxy-3-methylbut-2-enyl-diphosphate synthase activity (flavodoxin)"/>
    <property type="evidence" value="ECO:0007669"/>
    <property type="project" value="UniProtKB-EC"/>
</dbReference>
<comment type="cofactor">
    <cofactor evidence="8">
        <name>[4Fe-4S] cluster</name>
        <dbReference type="ChEBI" id="CHEBI:49883"/>
    </cofactor>
    <text evidence="8">Binds 1 [4Fe-4S] cluster.</text>
</comment>
<dbReference type="InterPro" id="IPR011005">
    <property type="entry name" value="Dihydropteroate_synth-like_sf"/>
</dbReference>
<keyword evidence="2 8" id="KW-0479">Metal-binding</keyword>
<dbReference type="Pfam" id="PF04551">
    <property type="entry name" value="GcpE"/>
    <property type="match status" value="1"/>
</dbReference>
<evidence type="ECO:0000256" key="6">
    <source>
        <dbReference type="ARBA" id="ARBA00023229"/>
    </source>
</evidence>
<dbReference type="FunFam" id="3.20.20.20:FF:000005">
    <property type="entry name" value="4-hydroxy-3-methylbut-2-en-1-yl diphosphate synthase (flavodoxin)"/>
    <property type="match status" value="1"/>
</dbReference>
<keyword evidence="6 8" id="KW-0414">Isoprene biosynthesis</keyword>
<dbReference type="GO" id="GO:0019288">
    <property type="term" value="P:isopentenyl diphosphate biosynthetic process, methylerythritol 4-phosphate pathway"/>
    <property type="evidence" value="ECO:0007669"/>
    <property type="project" value="UniProtKB-UniRule"/>
</dbReference>
<comment type="similarity">
    <text evidence="8">Belongs to the IspG family.</text>
</comment>
<evidence type="ECO:0000259" key="9">
    <source>
        <dbReference type="Pfam" id="PF04551"/>
    </source>
</evidence>
<dbReference type="InterPro" id="IPR017178">
    <property type="entry name" value="IspG_atypical"/>
</dbReference>
<evidence type="ECO:0000313" key="11">
    <source>
        <dbReference type="EMBL" id="ANH84067.1"/>
    </source>
</evidence>
<dbReference type="HAMAP" id="MF_00159">
    <property type="entry name" value="IspG"/>
    <property type="match status" value="1"/>
</dbReference>
<dbReference type="FunFam" id="3.30.413.10:FF:000006">
    <property type="entry name" value="4-hydroxy-3-methylbut-2-en-1-yl diphosphate synthase (flavodoxin)"/>
    <property type="match status" value="1"/>
</dbReference>
<dbReference type="GO" id="GO:0016114">
    <property type="term" value="P:terpenoid biosynthetic process"/>
    <property type="evidence" value="ECO:0007669"/>
    <property type="project" value="InterPro"/>
</dbReference>
<dbReference type="PANTHER" id="PTHR30454">
    <property type="entry name" value="4-HYDROXY-3-METHYLBUT-2-EN-1-YL DIPHOSPHATE SYNTHASE"/>
    <property type="match status" value="1"/>
</dbReference>
<evidence type="ECO:0000259" key="10">
    <source>
        <dbReference type="Pfam" id="PF26540"/>
    </source>
</evidence>
<evidence type="ECO:0000256" key="1">
    <source>
        <dbReference type="ARBA" id="ARBA00022485"/>
    </source>
</evidence>
<evidence type="ECO:0000313" key="12">
    <source>
        <dbReference type="Proteomes" id="UP000077667"/>
    </source>
</evidence>
<evidence type="ECO:0000256" key="3">
    <source>
        <dbReference type="ARBA" id="ARBA00023002"/>
    </source>
</evidence>
<dbReference type="NCBIfam" id="TIGR00612">
    <property type="entry name" value="ispG_gcpE"/>
    <property type="match status" value="1"/>
</dbReference>
<feature type="binding site" evidence="8">
    <location>
        <position position="626"/>
    </location>
    <ligand>
        <name>[4Fe-4S] cluster</name>
        <dbReference type="ChEBI" id="CHEBI:49883"/>
    </ligand>
</feature>
<sequence>MELYAATLTSYKRLLTKEVRIGDLLLGNNHPIRVQTMTTTDTMDTLATVEQSIRCIEAGSELVRITAPSKKEAENLLNIKNELHRRGYHTPLVADIHFTPNAAEIAARIVEKVRVNPGNYVDKKKFEQIEYTDAEYAEEIDRIRERFTPLIKVCKEYGTAMRIGTNHGSLSDRIMSRYGDTPMGMVESAMEFLRIARDENYHQIVLSMKASNPIVMVQAYRLLIKTMDEEFGEIYPLHLGVTEAGDGEDGRIKSAVGIGTLMEDGIGDTIRVSLTEDPELEIPVCRDIVKRYEGDPLTGSKAEKNAINLLSTDQFPPAGSSGKEISFSTTRYNPFQSRKHKTISVGNIGGEQVPVVVADLSRLQSITPASLKAIGYTYDAENDKWHIADAAADYIYTDNAELGFPLPGTLKVITTPEHWTGAADKTKYFPIYEAGAFINATNTNAAINFVLLDADDLQYLDALAGRENVVLCLSSARKNALQSVRRMCIALEEHGIEHPLIFITGSNWSTADEHLIHFATETGALFLDGFGNGICLGMSKQAYNEFNDAQLSGRRYTSATDTGAAEQFMNNTAFSILQATRTRISKTEYISCPSCGRTLFDLQETTTKIRSVTNHLKGVKIAIMGCIVNGPGEMADADFGYVGSGPGKITLYKGKDVVKRNVNSDIAVEELINLLKENDVWIEP</sequence>
<dbReference type="GO" id="GO:0051539">
    <property type="term" value="F:4 iron, 4 sulfur cluster binding"/>
    <property type="evidence" value="ECO:0007669"/>
    <property type="project" value="UniProtKB-UniRule"/>
</dbReference>
<feature type="binding site" evidence="8">
    <location>
        <position position="595"/>
    </location>
    <ligand>
        <name>[4Fe-4S] cluster</name>
        <dbReference type="ChEBI" id="CHEBI:49883"/>
    </ligand>
</feature>
<dbReference type="Proteomes" id="UP000077667">
    <property type="component" value="Chromosome"/>
</dbReference>
<evidence type="ECO:0000256" key="5">
    <source>
        <dbReference type="ARBA" id="ARBA00023014"/>
    </source>
</evidence>
<comment type="catalytic activity">
    <reaction evidence="8">
        <text>(2E)-4-hydroxy-3-methylbut-2-enyl diphosphate + oxidized [flavodoxin] + H2O + 2 H(+) = 2-C-methyl-D-erythritol 2,4-cyclic diphosphate + reduced [flavodoxin]</text>
        <dbReference type="Rhea" id="RHEA:43604"/>
        <dbReference type="Rhea" id="RHEA-COMP:10622"/>
        <dbReference type="Rhea" id="RHEA-COMP:10623"/>
        <dbReference type="ChEBI" id="CHEBI:15377"/>
        <dbReference type="ChEBI" id="CHEBI:15378"/>
        <dbReference type="ChEBI" id="CHEBI:57618"/>
        <dbReference type="ChEBI" id="CHEBI:58210"/>
        <dbReference type="ChEBI" id="CHEBI:58483"/>
        <dbReference type="ChEBI" id="CHEBI:128753"/>
        <dbReference type="EC" id="1.17.7.3"/>
    </reaction>
</comment>
<evidence type="ECO:0000256" key="8">
    <source>
        <dbReference type="HAMAP-Rule" id="MF_00159"/>
    </source>
</evidence>
<dbReference type="PANTHER" id="PTHR30454:SF0">
    <property type="entry name" value="4-HYDROXY-3-METHYLBUT-2-EN-1-YL DIPHOSPHATE SYNTHASE (FERREDOXIN), CHLOROPLASTIC"/>
    <property type="match status" value="1"/>
</dbReference>
<evidence type="ECO:0000256" key="2">
    <source>
        <dbReference type="ARBA" id="ARBA00022723"/>
    </source>
</evidence>
<dbReference type="GO" id="GO:0005506">
    <property type="term" value="F:iron ion binding"/>
    <property type="evidence" value="ECO:0007669"/>
    <property type="project" value="InterPro"/>
</dbReference>
<dbReference type="GO" id="GO:0046429">
    <property type="term" value="F:4-hydroxy-3-methylbut-2-en-1-yl diphosphate synthase activity (ferredoxin)"/>
    <property type="evidence" value="ECO:0007669"/>
    <property type="project" value="UniProtKB-UniRule"/>
</dbReference>
<organism evidence="11 12">
    <name type="scientific">Niabella ginsenosidivorans</name>
    <dbReference type="NCBI Taxonomy" id="1176587"/>
    <lineage>
        <taxon>Bacteria</taxon>
        <taxon>Pseudomonadati</taxon>
        <taxon>Bacteroidota</taxon>
        <taxon>Chitinophagia</taxon>
        <taxon>Chitinophagales</taxon>
        <taxon>Chitinophagaceae</taxon>
        <taxon>Niabella</taxon>
    </lineage>
</organism>
<dbReference type="EC" id="1.17.7.3" evidence="8"/>
<dbReference type="InterPro" id="IPR045854">
    <property type="entry name" value="NO2/SO3_Rdtase_4Fe4S_sf"/>
</dbReference>
<protein>
    <recommendedName>
        <fullName evidence="8">4-hydroxy-3-methylbut-2-en-1-yl diphosphate synthase (flavodoxin)</fullName>
        <ecNumber evidence="8">1.17.7.3</ecNumber>
    </recommendedName>
    <alternativeName>
        <fullName evidence="8">1-hydroxy-2-methyl-2-(E)-butenyl 4-diphosphate synthase</fullName>
    </alternativeName>
</protein>
<dbReference type="STRING" id="1176587.A8C56_19445"/>
<dbReference type="RefSeq" id="WP_067762290.1">
    <property type="nucleotide sequence ID" value="NZ_CP015772.1"/>
</dbReference>
<dbReference type="KEGG" id="nia:A8C56_19445"/>
<comment type="function">
    <text evidence="8">Converts 2C-methyl-D-erythritol 2,4-cyclodiphosphate (ME-2,4cPP) into 1-hydroxy-2-methyl-2-(E)-butenyl 4-diphosphate.</text>
</comment>
<dbReference type="OrthoDB" id="9803214at2"/>
<dbReference type="InterPro" id="IPR058578">
    <property type="entry name" value="IspG_TIM"/>
</dbReference>
<evidence type="ECO:0000256" key="4">
    <source>
        <dbReference type="ARBA" id="ARBA00023004"/>
    </source>
</evidence>
<feature type="domain" description="IspG C-terminal" evidence="10">
    <location>
        <begin position="588"/>
        <end position="676"/>
    </location>
</feature>
<feature type="binding site" evidence="8">
    <location>
        <position position="633"/>
    </location>
    <ligand>
        <name>[4Fe-4S] cluster</name>
        <dbReference type="ChEBI" id="CHEBI:49883"/>
    </ligand>
</feature>
<dbReference type="SUPFAM" id="SSF56014">
    <property type="entry name" value="Nitrite and sulphite reductase 4Fe-4S domain-like"/>
    <property type="match status" value="1"/>
</dbReference>
<name>A0A1A9I8S2_9BACT</name>
<reference evidence="11 12" key="1">
    <citation type="submission" date="2016-05" db="EMBL/GenBank/DDBJ databases">
        <title>Niabella ginsenosidivorans BS26 whole genome sequencing.</title>
        <authorList>
            <person name="Im W.T."/>
            <person name="Siddiqi M.Z."/>
        </authorList>
    </citation>
    <scope>NUCLEOTIDE SEQUENCE [LARGE SCALE GENOMIC DNA]</scope>
    <source>
        <strain evidence="11 12">BS26</strain>
    </source>
</reference>
<keyword evidence="3 8" id="KW-0560">Oxidoreductase</keyword>
<keyword evidence="12" id="KW-1185">Reference proteome</keyword>
<keyword evidence="4 8" id="KW-0408">Iron</keyword>
<dbReference type="InterPro" id="IPR058579">
    <property type="entry name" value="IspG_C"/>
</dbReference>
<dbReference type="AlphaFoldDB" id="A0A1A9I8S2"/>
<comment type="catalytic activity">
    <reaction evidence="7">
        <text>(2E)-4-hydroxy-3-methylbut-2-enyl diphosphate + 2 oxidized [2Fe-2S]-[ferredoxin] + H2O = 2-C-methyl-D-erythritol 2,4-cyclic diphosphate + 2 reduced [2Fe-2S]-[ferredoxin] + H(+)</text>
        <dbReference type="Rhea" id="RHEA:26119"/>
        <dbReference type="Rhea" id="RHEA-COMP:10000"/>
        <dbReference type="Rhea" id="RHEA-COMP:10001"/>
        <dbReference type="ChEBI" id="CHEBI:15377"/>
        <dbReference type="ChEBI" id="CHEBI:15378"/>
        <dbReference type="ChEBI" id="CHEBI:33737"/>
        <dbReference type="ChEBI" id="CHEBI:33738"/>
        <dbReference type="ChEBI" id="CHEBI:58483"/>
        <dbReference type="ChEBI" id="CHEBI:128753"/>
        <dbReference type="EC" id="1.17.7.1"/>
    </reaction>
</comment>
<feature type="binding site" evidence="8">
    <location>
        <position position="592"/>
    </location>
    <ligand>
        <name>[4Fe-4S] cluster</name>
        <dbReference type="ChEBI" id="CHEBI:49883"/>
    </ligand>
</feature>